<name>A0A0E9XCI5_ANGAN</name>
<reference evidence="1" key="1">
    <citation type="submission" date="2014-11" db="EMBL/GenBank/DDBJ databases">
        <authorList>
            <person name="Amaro Gonzalez C."/>
        </authorList>
    </citation>
    <scope>NUCLEOTIDE SEQUENCE</scope>
</reference>
<proteinExistence type="predicted"/>
<sequence length="33" mass="3703">MLGFHAVISIVLDRPPRESVHSRAFGILRVTID</sequence>
<evidence type="ECO:0000313" key="1">
    <source>
        <dbReference type="EMBL" id="JAH99383.1"/>
    </source>
</evidence>
<accession>A0A0E9XCI5</accession>
<organism evidence="1">
    <name type="scientific">Anguilla anguilla</name>
    <name type="common">European freshwater eel</name>
    <name type="synonym">Muraena anguilla</name>
    <dbReference type="NCBI Taxonomy" id="7936"/>
    <lineage>
        <taxon>Eukaryota</taxon>
        <taxon>Metazoa</taxon>
        <taxon>Chordata</taxon>
        <taxon>Craniata</taxon>
        <taxon>Vertebrata</taxon>
        <taxon>Euteleostomi</taxon>
        <taxon>Actinopterygii</taxon>
        <taxon>Neopterygii</taxon>
        <taxon>Teleostei</taxon>
        <taxon>Anguilliformes</taxon>
        <taxon>Anguillidae</taxon>
        <taxon>Anguilla</taxon>
    </lineage>
</organism>
<protein>
    <submittedName>
        <fullName evidence="1">Uncharacterized protein</fullName>
    </submittedName>
</protein>
<reference evidence="1" key="2">
    <citation type="journal article" date="2015" name="Fish Shellfish Immunol.">
        <title>Early steps in the European eel (Anguilla anguilla)-Vibrio vulnificus interaction in the gills: Role of the RtxA13 toxin.</title>
        <authorList>
            <person name="Callol A."/>
            <person name="Pajuelo D."/>
            <person name="Ebbesson L."/>
            <person name="Teles M."/>
            <person name="MacKenzie S."/>
            <person name="Amaro C."/>
        </authorList>
    </citation>
    <scope>NUCLEOTIDE SEQUENCE</scope>
</reference>
<dbReference type="EMBL" id="GBXM01009194">
    <property type="protein sequence ID" value="JAH99383.1"/>
    <property type="molecule type" value="Transcribed_RNA"/>
</dbReference>
<dbReference type="AlphaFoldDB" id="A0A0E9XCI5"/>